<dbReference type="Proteomes" id="UP000182045">
    <property type="component" value="Unassembled WGS sequence"/>
</dbReference>
<gene>
    <name evidence="1" type="ORF">Ga0058931_1866</name>
    <name evidence="2" type="ORF">HLUCCA05_04045</name>
</gene>
<dbReference type="OrthoDB" id="7869190at2"/>
<keyword evidence="4" id="KW-1185">Reference proteome</keyword>
<dbReference type="AlphaFoldDB" id="A0A0N8K8Y7"/>
<evidence type="ECO:0000313" key="1">
    <source>
        <dbReference type="EMBL" id="CUX81607.1"/>
    </source>
</evidence>
<dbReference type="EMBL" id="LJSG01000002">
    <property type="protein sequence ID" value="KPP95849.1"/>
    <property type="molecule type" value="Genomic_DNA"/>
</dbReference>
<dbReference type="RefSeq" id="WP_072246091.1">
    <property type="nucleotide sequence ID" value="NZ_FBYC01000004.1"/>
</dbReference>
<dbReference type="STRING" id="1666912.Ga0058931_1866"/>
<name>A0A0N8K8Y7_9RHOB</name>
<comment type="caution">
    <text evidence="2">The sequence shown here is derived from an EMBL/GenBank/DDBJ whole genome shotgun (WGS) entry which is preliminary data.</text>
</comment>
<reference evidence="1 4" key="2">
    <citation type="submission" date="2016-01" db="EMBL/GenBank/DDBJ databases">
        <authorList>
            <person name="Varghese N."/>
        </authorList>
    </citation>
    <scope>NUCLEOTIDE SEQUENCE [LARGE SCALE GENOMIC DNA]</scope>
    <source>
        <strain evidence="1 4">HL-91</strain>
    </source>
</reference>
<accession>A0A0N8K8Y7</accession>
<reference evidence="2 3" key="1">
    <citation type="submission" date="2015-09" db="EMBL/GenBank/DDBJ databases">
        <title>Identification and resolution of microdiversity through metagenomic sequencing of parallel consortia.</title>
        <authorList>
            <person name="Nelson W.C."/>
            <person name="Romine M.F."/>
            <person name="Lindemann S.R."/>
        </authorList>
    </citation>
    <scope>NUCLEOTIDE SEQUENCE [LARGE SCALE GENOMIC DNA]</scope>
    <source>
        <strain evidence="2">HL-91</strain>
    </source>
</reference>
<evidence type="ECO:0000313" key="3">
    <source>
        <dbReference type="Proteomes" id="UP000050413"/>
    </source>
</evidence>
<evidence type="ECO:0000313" key="2">
    <source>
        <dbReference type="EMBL" id="KPP95849.1"/>
    </source>
</evidence>
<evidence type="ECO:0000313" key="4">
    <source>
        <dbReference type="Proteomes" id="UP000182045"/>
    </source>
</evidence>
<sequence length="113" mass="12629">MSGAGLEQLGQLAALLRDRDLARLGRLARERQALANKIDRLSTRIEIDEDPALNAARLAHARWAEQNRIRLNPVLARQTAQVMAQKAVCARSMGRAQVLEKLRAKRAPKGQER</sequence>
<organism evidence="2 3">
    <name type="scientific">Roseibaca calidilacus</name>
    <dbReference type="NCBI Taxonomy" id="1666912"/>
    <lineage>
        <taxon>Bacteria</taxon>
        <taxon>Pseudomonadati</taxon>
        <taxon>Pseudomonadota</taxon>
        <taxon>Alphaproteobacteria</taxon>
        <taxon>Rhodobacterales</taxon>
        <taxon>Paracoccaceae</taxon>
        <taxon>Roseinatronobacter</taxon>
    </lineage>
</organism>
<proteinExistence type="predicted"/>
<protein>
    <submittedName>
        <fullName evidence="2">MmgE/PrpD family</fullName>
    </submittedName>
</protein>
<dbReference type="EMBL" id="FBYC01000004">
    <property type="protein sequence ID" value="CUX81607.1"/>
    <property type="molecule type" value="Genomic_DNA"/>
</dbReference>
<dbReference type="Proteomes" id="UP000050413">
    <property type="component" value="Unassembled WGS sequence"/>
</dbReference>